<dbReference type="Proteomes" id="UP000324222">
    <property type="component" value="Unassembled WGS sequence"/>
</dbReference>
<keyword evidence="2" id="KW-1185">Reference proteome</keyword>
<evidence type="ECO:0000313" key="2">
    <source>
        <dbReference type="Proteomes" id="UP000324222"/>
    </source>
</evidence>
<reference evidence="1 2" key="1">
    <citation type="submission" date="2019-05" db="EMBL/GenBank/DDBJ databases">
        <title>Another draft genome of Portunus trituberculatus and its Hox gene families provides insights of decapod evolution.</title>
        <authorList>
            <person name="Jeong J.-H."/>
            <person name="Song I."/>
            <person name="Kim S."/>
            <person name="Choi T."/>
            <person name="Kim D."/>
            <person name="Ryu S."/>
            <person name="Kim W."/>
        </authorList>
    </citation>
    <scope>NUCLEOTIDE SEQUENCE [LARGE SCALE GENOMIC DNA]</scope>
    <source>
        <tissue evidence="1">Muscle</tissue>
    </source>
</reference>
<evidence type="ECO:0000313" key="1">
    <source>
        <dbReference type="EMBL" id="MPC24300.1"/>
    </source>
</evidence>
<sequence length="132" mass="14319">MTVTLLTSAASISVTRPETAEFAPGEILSNIDVASILVATMITDFSGTTSELFIGFRVPQMLKSDSGSQKFTGCNFGARHFSGVISLLKHLHRHELRVEGQHVGLVRAVLKHPRQVLAAGHYVHNTQVAIEL</sequence>
<name>A0A5B7DSA7_PORTR</name>
<organism evidence="1 2">
    <name type="scientific">Portunus trituberculatus</name>
    <name type="common">Swimming crab</name>
    <name type="synonym">Neptunus trituberculatus</name>
    <dbReference type="NCBI Taxonomy" id="210409"/>
    <lineage>
        <taxon>Eukaryota</taxon>
        <taxon>Metazoa</taxon>
        <taxon>Ecdysozoa</taxon>
        <taxon>Arthropoda</taxon>
        <taxon>Crustacea</taxon>
        <taxon>Multicrustacea</taxon>
        <taxon>Malacostraca</taxon>
        <taxon>Eumalacostraca</taxon>
        <taxon>Eucarida</taxon>
        <taxon>Decapoda</taxon>
        <taxon>Pleocyemata</taxon>
        <taxon>Brachyura</taxon>
        <taxon>Eubrachyura</taxon>
        <taxon>Portunoidea</taxon>
        <taxon>Portunidae</taxon>
        <taxon>Portuninae</taxon>
        <taxon>Portunus</taxon>
    </lineage>
</organism>
<protein>
    <submittedName>
        <fullName evidence="1">Uncharacterized protein</fullName>
    </submittedName>
</protein>
<gene>
    <name evidence="1" type="ORF">E2C01_017381</name>
</gene>
<dbReference type="EMBL" id="VSRR010001313">
    <property type="protein sequence ID" value="MPC24300.1"/>
    <property type="molecule type" value="Genomic_DNA"/>
</dbReference>
<dbReference type="AlphaFoldDB" id="A0A5B7DSA7"/>
<accession>A0A5B7DSA7</accession>
<proteinExistence type="predicted"/>
<comment type="caution">
    <text evidence="1">The sequence shown here is derived from an EMBL/GenBank/DDBJ whole genome shotgun (WGS) entry which is preliminary data.</text>
</comment>